<proteinExistence type="predicted"/>
<evidence type="ECO:0000256" key="2">
    <source>
        <dbReference type="ARBA" id="ARBA00022723"/>
    </source>
</evidence>
<keyword evidence="6" id="KW-1185">Reference proteome</keyword>
<dbReference type="RefSeq" id="WP_198720625.1">
    <property type="nucleotide sequence ID" value="NZ_JAEIKU010000099.1"/>
</dbReference>
<dbReference type="InterPro" id="IPR040442">
    <property type="entry name" value="Pyrv_kinase-like_dom_sf"/>
</dbReference>
<accession>A0ABS0UPS4</accession>
<dbReference type="InterPro" id="IPR015813">
    <property type="entry name" value="Pyrv/PenolPyrv_kinase-like_dom"/>
</dbReference>
<gene>
    <name evidence="5" type="ORF">YA0852_26325</name>
</gene>
<evidence type="ECO:0000313" key="6">
    <source>
        <dbReference type="Proteomes" id="UP000648914"/>
    </source>
</evidence>
<dbReference type="PANTHER" id="PTHR32308">
    <property type="entry name" value="LYASE BETA SUBUNIT, PUTATIVE (AFU_ORTHOLOGUE AFUA_4G13030)-RELATED"/>
    <property type="match status" value="1"/>
</dbReference>
<dbReference type="Gene3D" id="3.20.20.60">
    <property type="entry name" value="Phosphoenolpyruvate-binding domains"/>
    <property type="match status" value="1"/>
</dbReference>
<comment type="cofactor">
    <cofactor evidence="1">
        <name>Mg(2+)</name>
        <dbReference type="ChEBI" id="CHEBI:18420"/>
    </cofactor>
</comment>
<dbReference type="InterPro" id="IPR011206">
    <property type="entry name" value="Citrate_lyase_beta/mcl1/mcl2"/>
</dbReference>
<reference evidence="5 6" key="1">
    <citation type="submission" date="2020-12" db="EMBL/GenBank/DDBJ databases">
        <title>Comparative genomic insights into the epidemiology and virulence of plant pathogenic Pseudomonads from Turkey.</title>
        <authorList>
            <person name="Dillon M."/>
            <person name="Ruiz-Bedoya T."/>
            <person name="Bendalovic-Torma C."/>
            <person name="Guttman K.M."/>
            <person name="Kwak H."/>
            <person name="Middleton M.A."/>
            <person name="Wang P.W."/>
            <person name="Horuz S."/>
            <person name="Aysan Y."/>
            <person name="Guttman D.S."/>
        </authorList>
    </citation>
    <scope>NUCLEOTIDE SEQUENCE [LARGE SCALE GENOMIC DNA]</scope>
    <source>
        <strain evidence="5 6">S5_IA_2b</strain>
    </source>
</reference>
<keyword evidence="2" id="KW-0479">Metal-binding</keyword>
<dbReference type="EMBL" id="JAEILG010000077">
    <property type="protein sequence ID" value="MBI6567601.1"/>
    <property type="molecule type" value="Genomic_DNA"/>
</dbReference>
<dbReference type="GO" id="GO:0016829">
    <property type="term" value="F:lyase activity"/>
    <property type="evidence" value="ECO:0007669"/>
    <property type="project" value="UniProtKB-KW"/>
</dbReference>
<evidence type="ECO:0000313" key="5">
    <source>
        <dbReference type="EMBL" id="MBI6567601.1"/>
    </source>
</evidence>
<organism evidence="5 6">
    <name type="scientific">Pseudomonas synxantha</name>
    <dbReference type="NCBI Taxonomy" id="47883"/>
    <lineage>
        <taxon>Bacteria</taxon>
        <taxon>Pseudomonadati</taxon>
        <taxon>Pseudomonadota</taxon>
        <taxon>Gammaproteobacteria</taxon>
        <taxon>Pseudomonadales</taxon>
        <taxon>Pseudomonadaceae</taxon>
        <taxon>Pseudomonas</taxon>
    </lineage>
</organism>
<keyword evidence="5" id="KW-0456">Lyase</keyword>
<evidence type="ECO:0000256" key="3">
    <source>
        <dbReference type="ARBA" id="ARBA00022842"/>
    </source>
</evidence>
<dbReference type="Proteomes" id="UP000648914">
    <property type="component" value="Unassembled WGS sequence"/>
</dbReference>
<comment type="caution">
    <text evidence="5">The sequence shown here is derived from an EMBL/GenBank/DDBJ whole genome shotgun (WGS) entry which is preliminary data.</text>
</comment>
<dbReference type="InterPro" id="IPR005000">
    <property type="entry name" value="Aldolase/citrate-lyase_domain"/>
</dbReference>
<sequence>MQNSMLRTALFVPGNRPERFAKALAAGADAVIVDFEDAVQEADKATARDNLAYFLAEHPHARVWVRVNCADHPLQVAELALCASLPGIVGILLPKAESAEQVRRAAETGKAVMPIIESALGLAALPAIAKAPGVGRLTYGGLDLSLDLGLHSASPGAERMLDQARFALLLQSRLAGLPAPLETVFAKLDEHEALTTFIGDAQAMGFAGMLCIHPAQVAVVHRALQPTARQLDWARRVLDGAQGNGAFQVDGQMVDAPVLQRARNLLAASAR</sequence>
<dbReference type="PIRSF" id="PIRSF015582">
    <property type="entry name" value="Cit_lyase_B"/>
    <property type="match status" value="1"/>
</dbReference>
<dbReference type="PANTHER" id="PTHR32308:SF10">
    <property type="entry name" value="CITRATE LYASE SUBUNIT BETA"/>
    <property type="match status" value="1"/>
</dbReference>
<evidence type="ECO:0000259" key="4">
    <source>
        <dbReference type="Pfam" id="PF03328"/>
    </source>
</evidence>
<dbReference type="Pfam" id="PF03328">
    <property type="entry name" value="HpcH_HpaI"/>
    <property type="match status" value="1"/>
</dbReference>
<protein>
    <submittedName>
        <fullName evidence="5">CoA ester lyase</fullName>
    </submittedName>
</protein>
<feature type="domain" description="HpcH/HpaI aldolase/citrate lyase" evidence="4">
    <location>
        <begin position="7"/>
        <end position="214"/>
    </location>
</feature>
<dbReference type="SUPFAM" id="SSF51621">
    <property type="entry name" value="Phosphoenolpyruvate/pyruvate domain"/>
    <property type="match status" value="1"/>
</dbReference>
<evidence type="ECO:0000256" key="1">
    <source>
        <dbReference type="ARBA" id="ARBA00001946"/>
    </source>
</evidence>
<name>A0ABS0UPS4_9PSED</name>
<keyword evidence="3" id="KW-0460">Magnesium</keyword>